<gene>
    <name evidence="2" type="ORF">NK6_2762</name>
</gene>
<evidence type="ECO:0000256" key="1">
    <source>
        <dbReference type="SAM" id="MobiDB-lite"/>
    </source>
</evidence>
<dbReference type="Proteomes" id="UP000063308">
    <property type="component" value="Chromosome"/>
</dbReference>
<evidence type="ECO:0000313" key="2">
    <source>
        <dbReference type="EMBL" id="BAR55943.1"/>
    </source>
</evidence>
<name>A0A0E4FU95_9BRAD</name>
<dbReference type="AlphaFoldDB" id="A0A0E4FU95"/>
<accession>A0A0E4FU95</accession>
<organism evidence="2 3">
    <name type="scientific">Bradyrhizobium diazoefficiens</name>
    <dbReference type="NCBI Taxonomy" id="1355477"/>
    <lineage>
        <taxon>Bacteria</taxon>
        <taxon>Pseudomonadati</taxon>
        <taxon>Pseudomonadota</taxon>
        <taxon>Alphaproteobacteria</taxon>
        <taxon>Hyphomicrobiales</taxon>
        <taxon>Nitrobacteraceae</taxon>
        <taxon>Bradyrhizobium</taxon>
    </lineage>
</organism>
<proteinExistence type="predicted"/>
<evidence type="ECO:0000313" key="3">
    <source>
        <dbReference type="Proteomes" id="UP000063308"/>
    </source>
</evidence>
<feature type="compositionally biased region" description="Polar residues" evidence="1">
    <location>
        <begin position="12"/>
        <end position="21"/>
    </location>
</feature>
<reference evidence="2 3" key="1">
    <citation type="submission" date="2014-11" db="EMBL/GenBank/DDBJ databases">
        <title>Symbiosis island explosion on the genome of extra-slow-growing strains of soybean bradyrhizobia with massive insertion sequences.</title>
        <authorList>
            <person name="Iida T."/>
            <person name="Minamisawa K."/>
        </authorList>
    </citation>
    <scope>NUCLEOTIDE SEQUENCE [LARGE SCALE GENOMIC DNA]</scope>
    <source>
        <strain evidence="2 3">NK6</strain>
    </source>
</reference>
<dbReference type="EMBL" id="AP014685">
    <property type="protein sequence ID" value="BAR55943.1"/>
    <property type="molecule type" value="Genomic_DNA"/>
</dbReference>
<protein>
    <submittedName>
        <fullName evidence="2">Uncharacterized protein</fullName>
    </submittedName>
</protein>
<feature type="compositionally biased region" description="Basic residues" evidence="1">
    <location>
        <begin position="1"/>
        <end position="10"/>
    </location>
</feature>
<feature type="region of interest" description="Disordered" evidence="1">
    <location>
        <begin position="1"/>
        <end position="51"/>
    </location>
</feature>
<sequence>MPVGCRRLRQISHGTTHSGSSRPAVRSRSGAAKISQRGRTRQPIGDGKWPT</sequence>